<proteinExistence type="predicted"/>
<comment type="caution">
    <text evidence="1">The sequence shown here is derived from an EMBL/GenBank/DDBJ whole genome shotgun (WGS) entry which is preliminary data.</text>
</comment>
<dbReference type="Proteomes" id="UP001528411">
    <property type="component" value="Unassembled WGS sequence"/>
</dbReference>
<name>A0ABT5FG76_9GAMM</name>
<keyword evidence="2" id="KW-1185">Reference proteome</keyword>
<organism evidence="1 2">
    <name type="scientific">Psychrosphaera algicola</name>
    <dbReference type="NCBI Taxonomy" id="3023714"/>
    <lineage>
        <taxon>Bacteria</taxon>
        <taxon>Pseudomonadati</taxon>
        <taxon>Pseudomonadota</taxon>
        <taxon>Gammaproteobacteria</taxon>
        <taxon>Alteromonadales</taxon>
        <taxon>Pseudoalteromonadaceae</taxon>
        <taxon>Psychrosphaera</taxon>
    </lineage>
</organism>
<protein>
    <submittedName>
        <fullName evidence="1">DUF3083 family protein</fullName>
    </submittedName>
</protein>
<evidence type="ECO:0000313" key="1">
    <source>
        <dbReference type="EMBL" id="MDC2890119.1"/>
    </source>
</evidence>
<accession>A0ABT5FG76</accession>
<dbReference type="EMBL" id="JAQOMS010000002">
    <property type="protein sequence ID" value="MDC2890119.1"/>
    <property type="molecule type" value="Genomic_DNA"/>
</dbReference>
<reference evidence="1 2" key="1">
    <citation type="submission" date="2023-01" db="EMBL/GenBank/DDBJ databases">
        <title>Psychrosphaera sp. nov., isolated from marine algae.</title>
        <authorList>
            <person name="Bayburt H."/>
            <person name="Choi B.J."/>
            <person name="Kim J.M."/>
            <person name="Choi D.G."/>
            <person name="Jeon C.O."/>
        </authorList>
    </citation>
    <scope>NUCLEOTIDE SEQUENCE [LARGE SCALE GENOMIC DNA]</scope>
    <source>
        <strain evidence="1 2">G1-22</strain>
    </source>
</reference>
<gene>
    <name evidence="1" type="ORF">PN838_16800</name>
</gene>
<dbReference type="InterPro" id="IPR021433">
    <property type="entry name" value="DUF3083"/>
</dbReference>
<evidence type="ECO:0000313" key="2">
    <source>
        <dbReference type="Proteomes" id="UP001528411"/>
    </source>
</evidence>
<dbReference type="Pfam" id="PF11281">
    <property type="entry name" value="DUF3083"/>
    <property type="match status" value="1"/>
</dbReference>
<dbReference type="RefSeq" id="WP_272181405.1">
    <property type="nucleotide sequence ID" value="NZ_JAQOMS010000002.1"/>
</dbReference>
<sequence length="397" mass="45425">MRRASSILRKHRAGDRVYIPSDSRDNQYILAEIQLTDELIESVVGTIDSNADQPYQKFYQKLSHQIFEVVEQHGLTHVNFVANNKLVRVRYSGEQQVLHSNQQSFFFYCPEHNSTFKSYYDNAIRARKVKILFLATGDELRLNSGKFHNAVFKAVKDISAKIGLAPNAIKLRDHQHLTFDLFTKEKGHKETITHSFREIADRYQSQGQKIGEHTSITYAIASVPMARRLLKGTDIDYNCDTPFTKLYEKVESIFKDACSENNIDQAALIANGLSPFVRYDESETAEVQGELISIGVDPSNNKSRFCVHWSGDKLADTIRFVFFADESDENNNNYGKFVNQVMQTVTKFADDVNWKKITTILSFVFINISCNKCNIYMPLNCKVTGQFPPSITPTQYF</sequence>